<dbReference type="Proteomes" id="UP001524473">
    <property type="component" value="Unassembled WGS sequence"/>
</dbReference>
<evidence type="ECO:0000313" key="3">
    <source>
        <dbReference type="Proteomes" id="UP001524473"/>
    </source>
</evidence>
<protein>
    <submittedName>
        <fullName evidence="2">MBL fold metallo-hydrolase</fullName>
    </submittedName>
</protein>
<dbReference type="InterPro" id="IPR001279">
    <property type="entry name" value="Metallo-B-lactamas"/>
</dbReference>
<dbReference type="GeneID" id="90532471"/>
<feature type="domain" description="Metallo-beta-lactamase" evidence="1">
    <location>
        <begin position="36"/>
        <end position="232"/>
    </location>
</feature>
<evidence type="ECO:0000259" key="1">
    <source>
        <dbReference type="SMART" id="SM00849"/>
    </source>
</evidence>
<dbReference type="SMART" id="SM00849">
    <property type="entry name" value="Lactamase_B"/>
    <property type="match status" value="1"/>
</dbReference>
<gene>
    <name evidence="2" type="ORF">NE695_15260</name>
</gene>
<name>A0ABT1S2V6_9FIRM</name>
<dbReference type="InterPro" id="IPR050855">
    <property type="entry name" value="NDM-1-like"/>
</dbReference>
<dbReference type="PANTHER" id="PTHR42951:SF22">
    <property type="entry name" value="METALLO BETA-LACTAMASE SUPERFAMILY LIPOPROTEIN"/>
    <property type="match status" value="1"/>
</dbReference>
<dbReference type="InterPro" id="IPR036866">
    <property type="entry name" value="RibonucZ/Hydroxyglut_hydro"/>
</dbReference>
<dbReference type="Gene3D" id="3.60.15.10">
    <property type="entry name" value="Ribonuclease Z/Hydroxyacylglutathione hydrolase-like"/>
    <property type="match status" value="1"/>
</dbReference>
<dbReference type="SUPFAM" id="SSF56281">
    <property type="entry name" value="Metallo-hydrolase/oxidoreductase"/>
    <property type="match status" value="1"/>
</dbReference>
<proteinExistence type="predicted"/>
<accession>A0ABT1S2V6</accession>
<evidence type="ECO:0000313" key="2">
    <source>
        <dbReference type="EMBL" id="MCQ4841272.1"/>
    </source>
</evidence>
<organism evidence="2 3">
    <name type="scientific">Neglectibacter timonensis</name>
    <dbReference type="NCBI Taxonomy" id="1776382"/>
    <lineage>
        <taxon>Bacteria</taxon>
        <taxon>Bacillati</taxon>
        <taxon>Bacillota</taxon>
        <taxon>Clostridia</taxon>
        <taxon>Eubacteriales</taxon>
        <taxon>Oscillospiraceae</taxon>
        <taxon>Neglectibacter</taxon>
    </lineage>
</organism>
<dbReference type="PANTHER" id="PTHR42951">
    <property type="entry name" value="METALLO-BETA-LACTAMASE DOMAIN-CONTAINING"/>
    <property type="match status" value="1"/>
</dbReference>
<keyword evidence="3" id="KW-1185">Reference proteome</keyword>
<dbReference type="Pfam" id="PF00753">
    <property type="entry name" value="Lactamase_B"/>
    <property type="match status" value="1"/>
</dbReference>
<reference evidence="2 3" key="1">
    <citation type="submission" date="2022-06" db="EMBL/GenBank/DDBJ databases">
        <title>Isolation of gut microbiota from human fecal samples.</title>
        <authorList>
            <person name="Pamer E.G."/>
            <person name="Barat B."/>
            <person name="Waligurski E."/>
            <person name="Medina S."/>
            <person name="Paddock L."/>
            <person name="Mostad J."/>
        </authorList>
    </citation>
    <scope>NUCLEOTIDE SEQUENCE [LARGE SCALE GENOMIC DNA]</scope>
    <source>
        <strain evidence="2 3">DFI.9.73</strain>
    </source>
</reference>
<comment type="caution">
    <text evidence="2">The sequence shown here is derived from an EMBL/GenBank/DDBJ whole genome shotgun (WGS) entry which is preliminary data.</text>
</comment>
<dbReference type="EMBL" id="JANFZH010000043">
    <property type="protein sequence ID" value="MCQ4841272.1"/>
    <property type="molecule type" value="Genomic_DNA"/>
</dbReference>
<dbReference type="RefSeq" id="WP_066864004.1">
    <property type="nucleotide sequence ID" value="NZ_CABKVV010000013.1"/>
</dbReference>
<sequence length="318" mass="36373">MDALQFFVHEKINDHFYHITESYAPCRDPGFDNGSTFNIYVIIGEEKIAVIDTGLGATDGLRKYIEQNIGLDPNKPMIALLGHCHPDHCGAATLFDEVHFNSGELQTLDWDSDIERRLSDLELFANYDQEIIEFCKKHYVKGRITESYPYYLAEDGDIIDLGGVKLTVVLLPGHSQGSVIYWNQEEHWACGSDSVQILNSYRGGFDELEKYRRYLKRAISLFPEDIQIYSGHDRIVHTKGTLYLMLESLEDILCGRNLSHDIPKPPRFAMTKPGPTMLIHRLGHIRSSYSSELWHNSHPENSMSNEELIELLIQEKGL</sequence>